<dbReference type="GeneTree" id="ENSGT00730000111271"/>
<dbReference type="Ensembl" id="ENSCSET00000024515.1">
    <property type="protein sequence ID" value="ENSCSEP00000024189.1"/>
    <property type="gene ID" value="ENSCSEG00000015436.1"/>
</dbReference>
<protein>
    <submittedName>
        <fullName evidence="3">Coiled-coil domain containing 34</fullName>
    </submittedName>
</protein>
<dbReference type="CTD" id="91057"/>
<feature type="domain" description="Coiled-coil" evidence="2">
    <location>
        <begin position="113"/>
        <end position="286"/>
    </location>
</feature>
<feature type="region of interest" description="Disordered" evidence="1">
    <location>
        <begin position="291"/>
        <end position="313"/>
    </location>
</feature>
<dbReference type="Pfam" id="PF13904">
    <property type="entry name" value="CCDC34"/>
    <property type="match status" value="1"/>
</dbReference>
<dbReference type="InParanoid" id="A0A3P8WBZ4"/>
<evidence type="ECO:0000313" key="3">
    <source>
        <dbReference type="Ensembl" id="ENSCSEP00000024189.1"/>
    </source>
</evidence>
<reference evidence="3" key="2">
    <citation type="submission" date="2025-09" db="UniProtKB">
        <authorList>
            <consortium name="Ensembl"/>
        </authorList>
    </citation>
    <scope>IDENTIFICATION</scope>
</reference>
<dbReference type="OMA" id="FTGDCRP"/>
<keyword evidence="4" id="KW-1185">Reference proteome</keyword>
<feature type="region of interest" description="Disordered" evidence="1">
    <location>
        <begin position="174"/>
        <end position="226"/>
    </location>
</feature>
<feature type="compositionally biased region" description="Basic and acidic residues" evidence="1">
    <location>
        <begin position="26"/>
        <end position="35"/>
    </location>
</feature>
<proteinExistence type="predicted"/>
<dbReference type="RefSeq" id="XP_024909567.1">
    <property type="nucleotide sequence ID" value="XM_025053799.1"/>
</dbReference>
<dbReference type="STRING" id="244447.ENSCSEP00000024189"/>
<evidence type="ECO:0000259" key="2">
    <source>
        <dbReference type="Pfam" id="PF13904"/>
    </source>
</evidence>
<accession>A0A3P8WBZ4</accession>
<organism evidence="3 4">
    <name type="scientific">Cynoglossus semilaevis</name>
    <name type="common">Tongue sole</name>
    <dbReference type="NCBI Taxonomy" id="244447"/>
    <lineage>
        <taxon>Eukaryota</taxon>
        <taxon>Metazoa</taxon>
        <taxon>Chordata</taxon>
        <taxon>Craniata</taxon>
        <taxon>Vertebrata</taxon>
        <taxon>Euteleostomi</taxon>
        <taxon>Actinopterygii</taxon>
        <taxon>Neopterygii</taxon>
        <taxon>Teleostei</taxon>
        <taxon>Neoteleostei</taxon>
        <taxon>Acanthomorphata</taxon>
        <taxon>Carangaria</taxon>
        <taxon>Pleuronectiformes</taxon>
        <taxon>Pleuronectoidei</taxon>
        <taxon>Cynoglossidae</taxon>
        <taxon>Cynoglossinae</taxon>
        <taxon>Cynoglossus</taxon>
    </lineage>
</organism>
<sequence>MSVDRMPVCPALASEGFSSTPIKSSQKKDLRRLSEDGVVSEDEDTFSLLSPIYHDSYESSEEEELKLNHDEPTSPRLSDNSKLNVSSVRCELPKAPSEQMYSEAVQPFALLPLSPWEEWLVNKSKEHRNNMEKKAEQELLQIEKKKQQERERKQKQIIMEEKIQEWLNMKREMEKRDLQEKQEKEEEKQKQLRKQKEIKQKSQQKYKDWLQKKNQEKAEREKKEKEIVALKEEQEKERCRLAEESFKEWLEKANEKSKSVPKSPSCSTSPYDKFYPSPSFYNPIPWKPVYVPPQDLSPKNFPGSKAQKQRKKL</sequence>
<dbReference type="InterPro" id="IPR045323">
    <property type="entry name" value="CCDC34"/>
</dbReference>
<reference evidence="3" key="1">
    <citation type="submission" date="2025-08" db="UniProtKB">
        <authorList>
            <consortium name="Ensembl"/>
        </authorList>
    </citation>
    <scope>IDENTIFICATION</scope>
</reference>
<name>A0A3P8WBZ4_CYNSE</name>
<dbReference type="Proteomes" id="UP000265120">
    <property type="component" value="Unassembled WGS sequence"/>
</dbReference>
<evidence type="ECO:0000256" key="1">
    <source>
        <dbReference type="SAM" id="MobiDB-lite"/>
    </source>
</evidence>
<dbReference type="FunCoup" id="A0A3P8WBZ4">
    <property type="interactions" value="539"/>
</dbReference>
<dbReference type="GeneID" id="103398768"/>
<feature type="region of interest" description="Disordered" evidence="1">
    <location>
        <begin position="1"/>
        <end position="37"/>
    </location>
</feature>
<dbReference type="AlphaFoldDB" id="A0A3P8WBZ4"/>
<evidence type="ECO:0000313" key="4">
    <source>
        <dbReference type="Proteomes" id="UP000265120"/>
    </source>
</evidence>
<dbReference type="InterPro" id="IPR025259">
    <property type="entry name" value="CCDC34/181"/>
</dbReference>
<dbReference type="PANTHER" id="PTHR23247:SF2">
    <property type="entry name" value="COILED-COIL DOMAIN-CONTAINING PROTEIN 34"/>
    <property type="match status" value="1"/>
</dbReference>
<dbReference type="PANTHER" id="PTHR23247">
    <property type="entry name" value="NY-REN-41 ANTIGEN L15 -RELATED"/>
    <property type="match status" value="1"/>
</dbReference>
<feature type="region of interest" description="Disordered" evidence="1">
    <location>
        <begin position="57"/>
        <end position="82"/>
    </location>
</feature>